<protein>
    <recommendedName>
        <fullName evidence="12">ABC transporter ATP-binding protein</fullName>
    </recommendedName>
</protein>
<evidence type="ECO:0000259" key="9">
    <source>
        <dbReference type="PROSITE" id="PS50929"/>
    </source>
</evidence>
<evidence type="ECO:0000256" key="5">
    <source>
        <dbReference type="ARBA" id="ARBA00022989"/>
    </source>
</evidence>
<dbReference type="PANTHER" id="PTHR24221:SF646">
    <property type="entry name" value="HAEMOLYSIN SECRETION ATP-BINDING PROTEIN"/>
    <property type="match status" value="1"/>
</dbReference>
<dbReference type="PROSITE" id="PS50929">
    <property type="entry name" value="ABC_TM1F"/>
    <property type="match status" value="1"/>
</dbReference>
<evidence type="ECO:0000256" key="2">
    <source>
        <dbReference type="ARBA" id="ARBA00022692"/>
    </source>
</evidence>
<dbReference type="SUPFAM" id="SSF52540">
    <property type="entry name" value="P-loop containing nucleoside triphosphate hydrolases"/>
    <property type="match status" value="1"/>
</dbReference>
<feature type="domain" description="ABC transporter" evidence="8">
    <location>
        <begin position="348"/>
        <end position="590"/>
    </location>
</feature>
<feature type="transmembrane region" description="Helical" evidence="7">
    <location>
        <begin position="62"/>
        <end position="85"/>
    </location>
</feature>
<dbReference type="PROSITE" id="PS50893">
    <property type="entry name" value="ABC_TRANSPORTER_2"/>
    <property type="match status" value="1"/>
</dbReference>
<evidence type="ECO:0000259" key="8">
    <source>
        <dbReference type="PROSITE" id="PS50893"/>
    </source>
</evidence>
<dbReference type="Proteomes" id="UP000187412">
    <property type="component" value="Unassembled WGS sequence"/>
</dbReference>
<reference evidence="10 11" key="1">
    <citation type="submission" date="2016-10" db="EMBL/GenBank/DDBJ databases">
        <title>Paenibacillus species isolates.</title>
        <authorList>
            <person name="Beno S.M."/>
        </authorList>
    </citation>
    <scope>NUCLEOTIDE SEQUENCE [LARGE SCALE GENOMIC DNA]</scope>
    <source>
        <strain evidence="10 11">FSL H7-0744</strain>
    </source>
</reference>
<dbReference type="InterPro" id="IPR003439">
    <property type="entry name" value="ABC_transporter-like_ATP-bd"/>
</dbReference>
<keyword evidence="5 7" id="KW-1133">Transmembrane helix</keyword>
<dbReference type="PANTHER" id="PTHR24221">
    <property type="entry name" value="ATP-BINDING CASSETTE SUB-FAMILY B"/>
    <property type="match status" value="1"/>
</dbReference>
<feature type="domain" description="ABC transmembrane type-1" evidence="9">
    <location>
        <begin position="24"/>
        <end position="312"/>
    </location>
</feature>
<feature type="transmembrane region" description="Helical" evidence="7">
    <location>
        <begin position="260"/>
        <end position="277"/>
    </location>
</feature>
<evidence type="ECO:0000256" key="6">
    <source>
        <dbReference type="ARBA" id="ARBA00023136"/>
    </source>
</evidence>
<proteinExistence type="predicted"/>
<keyword evidence="2 7" id="KW-0812">Transmembrane</keyword>
<keyword evidence="11" id="KW-1185">Reference proteome</keyword>
<organism evidence="10 11">
    <name type="scientific">Paenibacillus borealis</name>
    <dbReference type="NCBI Taxonomy" id="160799"/>
    <lineage>
        <taxon>Bacteria</taxon>
        <taxon>Bacillati</taxon>
        <taxon>Bacillota</taxon>
        <taxon>Bacilli</taxon>
        <taxon>Bacillales</taxon>
        <taxon>Paenibacillaceae</taxon>
        <taxon>Paenibacillus</taxon>
    </lineage>
</organism>
<name>A0ABX3GU39_PAEBO</name>
<dbReference type="InterPro" id="IPR003593">
    <property type="entry name" value="AAA+_ATPase"/>
</dbReference>
<dbReference type="InterPro" id="IPR011527">
    <property type="entry name" value="ABC1_TM_dom"/>
</dbReference>
<dbReference type="SMART" id="SM00382">
    <property type="entry name" value="AAA"/>
    <property type="match status" value="1"/>
</dbReference>
<dbReference type="EMBL" id="MPTB01000077">
    <property type="protein sequence ID" value="OMD36697.1"/>
    <property type="molecule type" value="Genomic_DNA"/>
</dbReference>
<dbReference type="Gene3D" id="3.40.50.300">
    <property type="entry name" value="P-loop containing nucleotide triphosphate hydrolases"/>
    <property type="match status" value="1"/>
</dbReference>
<evidence type="ECO:0000313" key="10">
    <source>
        <dbReference type="EMBL" id="OMD36697.1"/>
    </source>
</evidence>
<dbReference type="InterPro" id="IPR027417">
    <property type="entry name" value="P-loop_NTPase"/>
</dbReference>
<feature type="transmembrane region" description="Helical" evidence="7">
    <location>
        <begin position="20"/>
        <end position="41"/>
    </location>
</feature>
<keyword evidence="6 7" id="KW-0472">Membrane</keyword>
<evidence type="ECO:0000256" key="3">
    <source>
        <dbReference type="ARBA" id="ARBA00022741"/>
    </source>
</evidence>
<evidence type="ECO:0000256" key="4">
    <source>
        <dbReference type="ARBA" id="ARBA00022840"/>
    </source>
</evidence>
<evidence type="ECO:0000313" key="11">
    <source>
        <dbReference type="Proteomes" id="UP000187412"/>
    </source>
</evidence>
<evidence type="ECO:0000256" key="1">
    <source>
        <dbReference type="ARBA" id="ARBA00004651"/>
    </source>
</evidence>
<accession>A0ABX3GU39</accession>
<feature type="transmembrane region" description="Helical" evidence="7">
    <location>
        <begin position="159"/>
        <end position="182"/>
    </location>
</feature>
<comment type="subcellular location">
    <subcellularLocation>
        <location evidence="1">Cell membrane</location>
        <topology evidence="1">Multi-pass membrane protein</topology>
    </subcellularLocation>
</comment>
<dbReference type="SUPFAM" id="SSF90123">
    <property type="entry name" value="ABC transporter transmembrane region"/>
    <property type="match status" value="1"/>
</dbReference>
<keyword evidence="4" id="KW-0067">ATP-binding</keyword>
<dbReference type="Gene3D" id="1.20.1560.10">
    <property type="entry name" value="ABC transporter type 1, transmembrane domain"/>
    <property type="match status" value="1"/>
</dbReference>
<dbReference type="InterPro" id="IPR039421">
    <property type="entry name" value="Type_1_exporter"/>
</dbReference>
<gene>
    <name evidence="10" type="ORF">BSK56_31995</name>
</gene>
<sequence length="603" mass="69302">MYFKLLSWCVSYVWRNKKSLILSSILFSVVLGIIPYFSLIISKKFINELSLFIMSSKEIPGYSNIVILLLAQVAIQTFSTGIGYLDQYLEKKNLSLLEQKLVIEMTSKLSKIPLLTYDDPEFHNHFGRINTNISERFWSPIRSIKEFIKTVLSIGSYTFILLAVSYKLIVLCVIVTIPLFFIQSRLGKNKFHFSIEVSSLMKEIRYIYSILTDRNYAKEMRAYSLNNFFLNRWSQKYLDHTGRTLSLEKKQYIIKMSTESATSVFYIFTSVFVLVVMRRIGSLQIGDFLIVNQALNNTQTALNRLTVIYSDLKVSLLYLKDLKVFFDLEEHLEAVCLSPEETSSTEYLSLQNVTFRYPTQTVCTLKGISFSINKGEKIAIIGSNGSGKTTLIKCLLGLYKEYQGEIRIMGEDIKHMPDDRLRKTYAFIFQDFLKFPYTVKENIYFGDVDSESSHSDSRVISASTKAGIHGMISNLPEKYNTYLGNYIHYGVDFSGGQWQKTALARALYRHSDILVLDEPTASLDSRSEMEVFKELLTNSEDKTVIFISHRIASARYADKIILLKEGEIIEQGTHNELVAKHGEYYQLYSMGEEIEVMNETIPC</sequence>
<dbReference type="InterPro" id="IPR036640">
    <property type="entry name" value="ABC1_TM_sf"/>
</dbReference>
<evidence type="ECO:0000256" key="7">
    <source>
        <dbReference type="SAM" id="Phobius"/>
    </source>
</evidence>
<keyword evidence="3" id="KW-0547">Nucleotide-binding</keyword>
<dbReference type="Pfam" id="PF00005">
    <property type="entry name" value="ABC_tran"/>
    <property type="match status" value="1"/>
</dbReference>
<evidence type="ECO:0008006" key="12">
    <source>
        <dbReference type="Google" id="ProtNLM"/>
    </source>
</evidence>
<comment type="caution">
    <text evidence="10">The sequence shown here is derived from an EMBL/GenBank/DDBJ whole genome shotgun (WGS) entry which is preliminary data.</text>
</comment>